<dbReference type="GO" id="GO:0036377">
    <property type="term" value="P:arbuscular mycorrhizal association"/>
    <property type="evidence" value="ECO:0007669"/>
    <property type="project" value="InterPro"/>
</dbReference>
<dbReference type="Proteomes" id="UP001172457">
    <property type="component" value="Chromosome 8"/>
</dbReference>
<dbReference type="GO" id="GO:0005634">
    <property type="term" value="C:nucleus"/>
    <property type="evidence" value="ECO:0007669"/>
    <property type="project" value="InterPro"/>
</dbReference>
<reference evidence="2" key="1">
    <citation type="submission" date="2023-03" db="EMBL/GenBank/DDBJ databases">
        <title>Chromosome-scale reference genome and RAD-based genetic map of yellow starthistle (Centaurea solstitialis) reveal putative structural variation and QTLs associated with invader traits.</title>
        <authorList>
            <person name="Reatini B."/>
            <person name="Cang F.A."/>
            <person name="Jiang Q."/>
            <person name="Mckibben M.T.W."/>
            <person name="Barker M.S."/>
            <person name="Rieseberg L.H."/>
            <person name="Dlugosch K.M."/>
        </authorList>
    </citation>
    <scope>NUCLEOTIDE SEQUENCE</scope>
    <source>
        <strain evidence="2">CAN-66</strain>
        <tissue evidence="2">Leaf</tissue>
    </source>
</reference>
<keyword evidence="3" id="KW-1185">Reference proteome</keyword>
<dbReference type="PANTHER" id="PTHR36890">
    <property type="entry name" value="PROTEIN CYCLOPS"/>
    <property type="match status" value="1"/>
</dbReference>
<protein>
    <submittedName>
        <fullName evidence="2">Uncharacterized protein</fullName>
    </submittedName>
</protein>
<comment type="caution">
    <text evidence="2">The sequence shown here is derived from an EMBL/GenBank/DDBJ whole genome shotgun (WGS) entry which is preliminary data.</text>
</comment>
<evidence type="ECO:0000256" key="1">
    <source>
        <dbReference type="SAM" id="MobiDB-lite"/>
    </source>
</evidence>
<dbReference type="GO" id="GO:0043565">
    <property type="term" value="F:sequence-specific DNA binding"/>
    <property type="evidence" value="ECO:0007669"/>
    <property type="project" value="InterPro"/>
</dbReference>
<organism evidence="2 3">
    <name type="scientific">Centaurea solstitialis</name>
    <name type="common">yellow star-thistle</name>
    <dbReference type="NCBI Taxonomy" id="347529"/>
    <lineage>
        <taxon>Eukaryota</taxon>
        <taxon>Viridiplantae</taxon>
        <taxon>Streptophyta</taxon>
        <taxon>Embryophyta</taxon>
        <taxon>Tracheophyta</taxon>
        <taxon>Spermatophyta</taxon>
        <taxon>Magnoliopsida</taxon>
        <taxon>eudicotyledons</taxon>
        <taxon>Gunneridae</taxon>
        <taxon>Pentapetalae</taxon>
        <taxon>asterids</taxon>
        <taxon>campanulids</taxon>
        <taxon>Asterales</taxon>
        <taxon>Asteraceae</taxon>
        <taxon>Carduoideae</taxon>
        <taxon>Cardueae</taxon>
        <taxon>Centaureinae</taxon>
        <taxon>Centaurea</taxon>
    </lineage>
</organism>
<accession>A0AA38S6I7</accession>
<feature type="region of interest" description="Disordered" evidence="1">
    <location>
        <begin position="289"/>
        <end position="344"/>
    </location>
</feature>
<feature type="compositionally biased region" description="Polar residues" evidence="1">
    <location>
        <begin position="332"/>
        <end position="344"/>
    </location>
</feature>
<name>A0AA38S6I7_9ASTR</name>
<feature type="compositionally biased region" description="Polar residues" evidence="1">
    <location>
        <begin position="195"/>
        <end position="210"/>
    </location>
</feature>
<gene>
    <name evidence="2" type="ORF">OSB04_029898</name>
</gene>
<proteinExistence type="predicted"/>
<dbReference type="AlphaFoldDB" id="A0AA38S6I7"/>
<evidence type="ECO:0000313" key="3">
    <source>
        <dbReference type="Proteomes" id="UP001172457"/>
    </source>
</evidence>
<dbReference type="EMBL" id="JARYMX010000008">
    <property type="protein sequence ID" value="KAJ9537165.1"/>
    <property type="molecule type" value="Genomic_DNA"/>
</dbReference>
<feature type="compositionally biased region" description="Basic residues" evidence="1">
    <location>
        <begin position="315"/>
        <end position="331"/>
    </location>
</feature>
<dbReference type="PANTHER" id="PTHR36890:SF1">
    <property type="entry name" value="PROTEIN CYCLOPS"/>
    <property type="match status" value="1"/>
</dbReference>
<sequence length="413" mass="46387">MQAWFNSSQPMTRSRSSELRRKYVAMQNSQTTIGIEAMHNASGLGINRLKQDFVNQNEFKEDSSSSTFSAPKVGPVDNVSSVVSMLKGTLERKKHGKHVEKEAIEDSSFGYHSGHEVFAYSHVNQVHEIHMHDTHGGTFQDLTTDDINDPMYADLESFMAPSNLIYTNIESRDPSQSESSTDAPVISTGFDISDGPSNSHQSPSVCESPRNQVENAKRTGNGCVAKGAANTHTKQDLKSCGTNLSLTKHCENTKNTKPSQQKQCESSFMYLHSVLESIKERINDNLKEDHKHKGNLCRHGSVTSAGSAERGDPTKKRRVERSRKYNGRSKGRTQTPATSSSDMQSILKRCENLEKEVRSLKLNLAFMNRKDSEQTKQIEELQKQNEDMGDEKECLLEEIDRILSRMDCNKYRS</sequence>
<feature type="region of interest" description="Disordered" evidence="1">
    <location>
        <begin position="171"/>
        <end position="210"/>
    </location>
</feature>
<evidence type="ECO:0000313" key="2">
    <source>
        <dbReference type="EMBL" id="KAJ9537165.1"/>
    </source>
</evidence>
<dbReference type="InterPro" id="IPR040036">
    <property type="entry name" value="CYCLOPS"/>
</dbReference>